<comment type="caution">
    <text evidence="1">The sequence shown here is derived from an EMBL/GenBank/DDBJ whole genome shotgun (WGS) entry which is preliminary data.</text>
</comment>
<dbReference type="AlphaFoldDB" id="A0AAE3JGC5"/>
<name>A0AAE3JGC5_9FIRM</name>
<protein>
    <submittedName>
        <fullName evidence="1">Uncharacterized protein</fullName>
    </submittedName>
</protein>
<accession>A0AAE3JGC5</accession>
<evidence type="ECO:0000313" key="2">
    <source>
        <dbReference type="Proteomes" id="UP001198182"/>
    </source>
</evidence>
<organism evidence="1 2">
    <name type="scientific">Hominifimenecus microfluidus</name>
    <dbReference type="NCBI Taxonomy" id="2885348"/>
    <lineage>
        <taxon>Bacteria</taxon>
        <taxon>Bacillati</taxon>
        <taxon>Bacillota</taxon>
        <taxon>Clostridia</taxon>
        <taxon>Lachnospirales</taxon>
        <taxon>Lachnospiraceae</taxon>
        <taxon>Hominifimenecus</taxon>
    </lineage>
</organism>
<sequence length="227" mass="26313">MSILQLDFAEPFFSIDYVESEDSYHIGKKSMVINLAEHEHENIFLDGERTVVPLKAAMVQDMTIRNLVKAFVIRDVERTDLNDPATVAEIKKTWKSLYEMSGIARHKGLPYYKSPKFCIGEGRNHIELNLCFVSEGMVPSGPHREHDRDFDEVHAQIAGYGMMRIYDYDDKEHIHQELNMAPGVVHDKMYDSEGKYPWHEYKSVTPCIYCPIELDRGNNENYHPTDL</sequence>
<dbReference type="RefSeq" id="WP_308453199.1">
    <property type="nucleotide sequence ID" value="NZ_JAJEQR010000012.1"/>
</dbReference>
<proteinExistence type="predicted"/>
<gene>
    <name evidence="1" type="ORF">LKD81_05885</name>
</gene>
<dbReference type="Proteomes" id="UP001198182">
    <property type="component" value="Unassembled WGS sequence"/>
</dbReference>
<keyword evidence="2" id="KW-1185">Reference proteome</keyword>
<evidence type="ECO:0000313" key="1">
    <source>
        <dbReference type="EMBL" id="MCC2230531.1"/>
    </source>
</evidence>
<dbReference type="EMBL" id="JAJEQR010000012">
    <property type="protein sequence ID" value="MCC2230531.1"/>
    <property type="molecule type" value="Genomic_DNA"/>
</dbReference>
<reference evidence="1" key="1">
    <citation type="submission" date="2021-10" db="EMBL/GenBank/DDBJ databases">
        <title>Anaerobic single-cell dispensing facilitates the cultivation of human gut bacteria.</title>
        <authorList>
            <person name="Afrizal A."/>
        </authorList>
    </citation>
    <scope>NUCLEOTIDE SEQUENCE</scope>
    <source>
        <strain evidence="1">CLA-AA-H215</strain>
    </source>
</reference>